<dbReference type="EMBL" id="CAKXZS010000001">
    <property type="protein sequence ID" value="CAH2394088.1"/>
    <property type="molecule type" value="Genomic_DNA"/>
</dbReference>
<comment type="caution">
    <text evidence="1">The sequence shown here is derived from an EMBL/GenBank/DDBJ whole genome shotgun (WGS) entry which is preliminary data.</text>
</comment>
<organism evidence="1 2">
    <name type="scientific">Mesorhizobium ventifaucium</name>
    <dbReference type="NCBI Taxonomy" id="666020"/>
    <lineage>
        <taxon>Bacteria</taxon>
        <taxon>Pseudomonadati</taxon>
        <taxon>Pseudomonadota</taxon>
        <taxon>Alphaproteobacteria</taxon>
        <taxon>Hyphomicrobiales</taxon>
        <taxon>Phyllobacteriaceae</taxon>
        <taxon>Mesorhizobium</taxon>
    </lineage>
</organism>
<name>A0ABM9DCX7_9HYPH</name>
<dbReference type="Proteomes" id="UP001152604">
    <property type="component" value="Unassembled WGS sequence"/>
</dbReference>
<keyword evidence="2" id="KW-1185">Reference proteome</keyword>
<proteinExistence type="predicted"/>
<sequence>MCPEWTLGKVVPRGGIQAVENLLCFQMVRTHAIAGLANKNTNKIFLWIGSVPDIALFAQCHRVPTLSQKPIAVATRVWSR</sequence>
<evidence type="ECO:0000313" key="2">
    <source>
        <dbReference type="Proteomes" id="UP001152604"/>
    </source>
</evidence>
<reference evidence="1" key="1">
    <citation type="submission" date="2022-03" db="EMBL/GenBank/DDBJ databases">
        <authorList>
            <person name="Brunel B."/>
        </authorList>
    </citation>
    <scope>NUCLEOTIDE SEQUENCE</scope>
    <source>
        <strain evidence="1">STM4922sample</strain>
    </source>
</reference>
<evidence type="ECO:0000313" key="1">
    <source>
        <dbReference type="EMBL" id="CAH2394088.1"/>
    </source>
</evidence>
<gene>
    <name evidence="1" type="ORF">MES4922_10001</name>
</gene>
<protein>
    <submittedName>
        <fullName evidence="1">Uncharacterized protein</fullName>
    </submittedName>
</protein>
<accession>A0ABM9DCX7</accession>